<proteinExistence type="predicted"/>
<evidence type="ECO:0000259" key="1">
    <source>
        <dbReference type="Pfam" id="PF15579"/>
    </source>
</evidence>
<accession>A0ABQ2FDR8</accession>
<dbReference type="EMBL" id="BMLB01000006">
    <property type="protein sequence ID" value="GGK79096.1"/>
    <property type="molecule type" value="Genomic_DNA"/>
</dbReference>
<organism evidence="2 3">
    <name type="scientific">Ornithinimicrobium pekingense</name>
    <dbReference type="NCBI Taxonomy" id="384677"/>
    <lineage>
        <taxon>Bacteria</taxon>
        <taxon>Bacillati</taxon>
        <taxon>Actinomycetota</taxon>
        <taxon>Actinomycetes</taxon>
        <taxon>Micrococcales</taxon>
        <taxon>Ornithinimicrobiaceae</taxon>
        <taxon>Ornithinimicrobium</taxon>
    </lineage>
</organism>
<evidence type="ECO:0000313" key="2">
    <source>
        <dbReference type="EMBL" id="GGK79096.1"/>
    </source>
</evidence>
<feature type="domain" description="Immunity protein 52" evidence="1">
    <location>
        <begin position="2"/>
        <end position="173"/>
    </location>
</feature>
<evidence type="ECO:0000313" key="3">
    <source>
        <dbReference type="Proteomes" id="UP000662111"/>
    </source>
</evidence>
<reference evidence="3" key="1">
    <citation type="journal article" date="2019" name="Int. J. Syst. Evol. Microbiol.">
        <title>The Global Catalogue of Microorganisms (GCM) 10K type strain sequencing project: providing services to taxonomists for standard genome sequencing and annotation.</title>
        <authorList>
            <consortium name="The Broad Institute Genomics Platform"/>
            <consortium name="The Broad Institute Genome Sequencing Center for Infectious Disease"/>
            <person name="Wu L."/>
            <person name="Ma J."/>
        </authorList>
    </citation>
    <scope>NUCLEOTIDE SEQUENCE [LARGE SCALE GENOMIC DNA]</scope>
    <source>
        <strain evidence="3">CGMCC 1.5362</strain>
    </source>
</reference>
<dbReference type="Pfam" id="PF15579">
    <property type="entry name" value="Imm52"/>
    <property type="match status" value="1"/>
</dbReference>
<protein>
    <recommendedName>
        <fullName evidence="1">Immunity protein 52 domain-containing protein</fullName>
    </recommendedName>
</protein>
<dbReference type="Proteomes" id="UP000662111">
    <property type="component" value="Unassembled WGS sequence"/>
</dbReference>
<comment type="caution">
    <text evidence="2">The sequence shown here is derived from an EMBL/GenBank/DDBJ whole genome shotgun (WGS) entry which is preliminary data.</text>
</comment>
<keyword evidence="3" id="KW-1185">Reference proteome</keyword>
<sequence>MYVGAYWGARAESASACAARLAPCLETLGQAHPALASWCHKGRSRAGARRPVDVDLELLTALVERGRARKGVGDGTIDELGFTGGMWNGRTPSVGLTFHCGATFMPIGNNVVLQLSDGGDGDSLVEPAAARAVLDGLVNAWEPDWVTWTTDEWRGVQGAGPGRPVVGWLTYLRGVPARAIPEELASVAMPDGVLVSAAPTFSEVTGERVLAVRCALEETGALA</sequence>
<name>A0ABQ2FDR8_9MICO</name>
<gene>
    <name evidence="2" type="ORF">GCM10011509_29540</name>
</gene>
<dbReference type="InterPro" id="IPR028969">
    <property type="entry name" value="Imm52"/>
</dbReference>